<reference evidence="5" key="1">
    <citation type="submission" date="2023-08" db="EMBL/GenBank/DDBJ databases">
        <authorList>
            <person name="Audoor S."/>
            <person name="Bilcke G."/>
        </authorList>
    </citation>
    <scope>NUCLEOTIDE SEQUENCE</scope>
</reference>
<name>A0AAD2FVY0_9STRA</name>
<dbReference type="Pfam" id="PF13812">
    <property type="entry name" value="PPR_3"/>
    <property type="match status" value="1"/>
</dbReference>
<dbReference type="InterPro" id="IPR011990">
    <property type="entry name" value="TPR-like_helical_dom_sf"/>
</dbReference>
<feature type="region of interest" description="Disordered" evidence="3">
    <location>
        <begin position="62"/>
        <end position="112"/>
    </location>
</feature>
<dbReference type="PROSITE" id="PS51375">
    <property type="entry name" value="PPR"/>
    <property type="match status" value="1"/>
</dbReference>
<dbReference type="Pfam" id="PF01535">
    <property type="entry name" value="PPR"/>
    <property type="match status" value="1"/>
</dbReference>
<dbReference type="EMBL" id="CAKOGP040001869">
    <property type="protein sequence ID" value="CAJ1954430.1"/>
    <property type="molecule type" value="Genomic_DNA"/>
</dbReference>
<evidence type="ECO:0000256" key="3">
    <source>
        <dbReference type="SAM" id="MobiDB-lite"/>
    </source>
</evidence>
<feature type="repeat" description="PPR" evidence="2">
    <location>
        <begin position="270"/>
        <end position="307"/>
    </location>
</feature>
<proteinExistence type="inferred from homology"/>
<keyword evidence="6" id="KW-1185">Reference proteome</keyword>
<feature type="chain" id="PRO_5041924018" description="Pentacotripeptide-repeat region of PRORP domain-containing protein" evidence="4">
    <location>
        <begin position="23"/>
        <end position="1023"/>
    </location>
</feature>
<sequence length="1023" mass="115616">METRRCAHRIGLLLFVFQCLSANISHAFVSEYRIHRPQVCVSHGYFREPSFLVASTVDTLEDDKENSNCTEDGEENSAEDDDDDEHTIVEIDDDDEKDGNEEDDPYLGSYTRNEEWLEQATATVLDLERLPLGSLTPEDISSISGIMSAWVKRCSVKACLTVEQLLKRVVDDMRANNPDAYVTARMYTIAIDAWGKSGANGAAERAQTIHDGMIAMYNETGNEKLAPTTMSFNTLMNAWVKCTNPSAAPISAERVLEQILAWGDNGIRPDPFSFSTVIDAYSRSGLPNATQRAEELFQMMDTINVKPNVFTYAALQNVYARSGKRDAPNKTLGVLHRMLDAYNEGDAYAKPNVVSYNSVLSAYSRTPSIESAKKAYEFFLNMEKSPENGGWDVELTRLSYSLAILACTRCHDSSLGADLGERILIKMERRAIEEEEKRKEVSSAAPASVTLDFESFNVVVFALSKSRAKDAATRLLKIVDRMQKYVEEGHIHITPNIRTWNAVLLGVARSNVADAPQRAEKILNHMFDLHERGICQCKPDAYSFAAVMNAYQRIGNFESAKRSDEILWRMNEMYEKGKLDDPPDSVLFTIVIVGWAKSNHKDSANRCLQILSYMMKRYAAGDEKAKPTVRTYNAIMECFIKADEAEKAEDLLYHMLSSHREGELDLPDSFSFNAAIRAFTRSSLKDAGRRAESVLERFLEFSEENPSVVPDNRSFTNIIAYYGRKRELLDAPYRAEYLLSRMISLFKGGQKYLAPNTFALEAVIDTYAQHNHPDAGECAERLLRTIEKLREQYGADVQLKTTTLNSALYAWSCTGDGNAGKRADELLRKMEEICDSGKSEMIPSVKSYYLVLLAWSKSDSQNKAEEAYRVFNRMKQRYVDGKLYSISDARPYSQVINTCAFTKADASTELMAFNIAVKVFKEVVESKDIHPSSLFFGWFFKACGRLQVPDSIRDRSLVFAFKECSKRGLVDSFVLHQLKSSAPEYVLRRLLSVPSMDKNSKHDYKYSVRLPHLPNEWKRNVSK</sequence>
<protein>
    <recommendedName>
        <fullName evidence="7">Pentacotripeptide-repeat region of PRORP domain-containing protein</fullName>
    </recommendedName>
</protein>
<organism evidence="5 6">
    <name type="scientific">Cylindrotheca closterium</name>
    <dbReference type="NCBI Taxonomy" id="2856"/>
    <lineage>
        <taxon>Eukaryota</taxon>
        <taxon>Sar</taxon>
        <taxon>Stramenopiles</taxon>
        <taxon>Ochrophyta</taxon>
        <taxon>Bacillariophyta</taxon>
        <taxon>Bacillariophyceae</taxon>
        <taxon>Bacillariophycidae</taxon>
        <taxon>Bacillariales</taxon>
        <taxon>Bacillariaceae</taxon>
        <taxon>Cylindrotheca</taxon>
    </lineage>
</organism>
<dbReference type="Gene3D" id="1.25.40.10">
    <property type="entry name" value="Tetratricopeptide repeat domain"/>
    <property type="match status" value="4"/>
</dbReference>
<dbReference type="PANTHER" id="PTHR46128:SF329">
    <property type="entry name" value="MITOCHONDRIAL GROUP I INTRON SPLICING FACTOR DMR1"/>
    <property type="match status" value="1"/>
</dbReference>
<dbReference type="PANTHER" id="PTHR46128">
    <property type="entry name" value="MITOCHONDRIAL GROUP I INTRON SPLICING FACTOR CCM1"/>
    <property type="match status" value="1"/>
</dbReference>
<dbReference type="Proteomes" id="UP001295423">
    <property type="component" value="Unassembled WGS sequence"/>
</dbReference>
<gene>
    <name evidence="5" type="ORF">CYCCA115_LOCUS15022</name>
</gene>
<evidence type="ECO:0000313" key="5">
    <source>
        <dbReference type="EMBL" id="CAJ1954430.1"/>
    </source>
</evidence>
<comment type="similarity">
    <text evidence="1">Belongs to the PPR family. P subfamily.</text>
</comment>
<keyword evidence="4" id="KW-0732">Signal</keyword>
<feature type="signal peptide" evidence="4">
    <location>
        <begin position="1"/>
        <end position="22"/>
    </location>
</feature>
<evidence type="ECO:0000256" key="1">
    <source>
        <dbReference type="ARBA" id="ARBA00007626"/>
    </source>
</evidence>
<comment type="caution">
    <text evidence="5">The sequence shown here is derived from an EMBL/GenBank/DDBJ whole genome shotgun (WGS) entry which is preliminary data.</text>
</comment>
<dbReference type="InterPro" id="IPR002885">
    <property type="entry name" value="PPR_rpt"/>
</dbReference>
<evidence type="ECO:0000256" key="4">
    <source>
        <dbReference type="SAM" id="SignalP"/>
    </source>
</evidence>
<evidence type="ECO:0000313" key="6">
    <source>
        <dbReference type="Proteomes" id="UP001295423"/>
    </source>
</evidence>
<evidence type="ECO:0008006" key="7">
    <source>
        <dbReference type="Google" id="ProtNLM"/>
    </source>
</evidence>
<dbReference type="NCBIfam" id="TIGR00756">
    <property type="entry name" value="PPR"/>
    <property type="match status" value="1"/>
</dbReference>
<evidence type="ECO:0000256" key="2">
    <source>
        <dbReference type="PROSITE-ProRule" id="PRU00708"/>
    </source>
</evidence>
<dbReference type="InterPro" id="IPR050872">
    <property type="entry name" value="PPR_P_subfamily"/>
</dbReference>
<dbReference type="AlphaFoldDB" id="A0AAD2FVY0"/>
<accession>A0AAD2FVY0</accession>
<feature type="compositionally biased region" description="Acidic residues" evidence="3">
    <location>
        <begin position="71"/>
        <end position="105"/>
    </location>
</feature>